<reference evidence="2 3" key="1">
    <citation type="journal article" date="2019" name="Int. J. Syst. Evol. Microbiol.">
        <title>The Global Catalogue of Microorganisms (GCM) 10K type strain sequencing project: providing services to taxonomists for standard genome sequencing and annotation.</title>
        <authorList>
            <consortium name="The Broad Institute Genomics Platform"/>
            <consortium name="The Broad Institute Genome Sequencing Center for Infectious Disease"/>
            <person name="Wu L."/>
            <person name="Ma J."/>
        </authorList>
    </citation>
    <scope>NUCLEOTIDE SEQUENCE [LARGE SCALE GENOMIC DNA]</scope>
    <source>
        <strain evidence="2 3">JCM 15478</strain>
    </source>
</reference>
<dbReference type="InterPro" id="IPR001509">
    <property type="entry name" value="Epimerase_deHydtase"/>
</dbReference>
<accession>A0ABN2VT45</accession>
<dbReference type="RefSeq" id="WP_344526964.1">
    <property type="nucleotide sequence ID" value="NZ_BAAAPE010000007.1"/>
</dbReference>
<evidence type="ECO:0000313" key="2">
    <source>
        <dbReference type="EMBL" id="GAA2071760.1"/>
    </source>
</evidence>
<dbReference type="Proteomes" id="UP001500016">
    <property type="component" value="Unassembled WGS sequence"/>
</dbReference>
<name>A0ABN2VT45_9ACTN</name>
<evidence type="ECO:0000259" key="1">
    <source>
        <dbReference type="Pfam" id="PF01370"/>
    </source>
</evidence>
<dbReference type="SUPFAM" id="SSF51735">
    <property type="entry name" value="NAD(P)-binding Rossmann-fold domains"/>
    <property type="match status" value="1"/>
</dbReference>
<protein>
    <submittedName>
        <fullName evidence="2">NAD(P)H-binding protein</fullName>
    </submittedName>
</protein>
<evidence type="ECO:0000313" key="3">
    <source>
        <dbReference type="Proteomes" id="UP001500016"/>
    </source>
</evidence>
<dbReference type="Pfam" id="PF01370">
    <property type="entry name" value="Epimerase"/>
    <property type="match status" value="1"/>
</dbReference>
<feature type="domain" description="NAD-dependent epimerase/dehydratase" evidence="1">
    <location>
        <begin position="8"/>
        <end position="98"/>
    </location>
</feature>
<gene>
    <name evidence="2" type="ORF">GCM10009801_23760</name>
</gene>
<comment type="caution">
    <text evidence="2">The sequence shown here is derived from an EMBL/GenBank/DDBJ whole genome shotgun (WGS) entry which is preliminary data.</text>
</comment>
<dbReference type="Gene3D" id="3.40.50.720">
    <property type="entry name" value="NAD(P)-binding Rossmann-like Domain"/>
    <property type="match status" value="1"/>
</dbReference>
<dbReference type="InterPro" id="IPR036291">
    <property type="entry name" value="NAD(P)-bd_dom_sf"/>
</dbReference>
<proteinExistence type="predicted"/>
<keyword evidence="3" id="KW-1185">Reference proteome</keyword>
<dbReference type="EMBL" id="BAAAPE010000007">
    <property type="protein sequence ID" value="GAA2071760.1"/>
    <property type="molecule type" value="Genomic_DNA"/>
</dbReference>
<sequence>MSTRKFAVAGATGRLGRHVVDVLTEQGYEVVRMSRATGVDIISGEGLADALMGVDVIVDAASWHASDQEAASEFFRTAARNLHEAGLEAGAGRVVAASIIGADKATAGFIAAQQVHEEAHLSGPLPALILRASQFHEFVGQLLDWQQGDVAYIPALPTQLVACRTVAETMVELATGSGLPTQPEPGTPVPEVAGPRKETLADAAALLGARRGVKVVPVDGAGMPDAEIAAAGGFLPGPLAKLAGPTFEEWLASDAGADSVAGTGAGAGSGS</sequence>
<organism evidence="2 3">
    <name type="scientific">Streptomyces albiaxialis</name>
    <dbReference type="NCBI Taxonomy" id="329523"/>
    <lineage>
        <taxon>Bacteria</taxon>
        <taxon>Bacillati</taxon>
        <taxon>Actinomycetota</taxon>
        <taxon>Actinomycetes</taxon>
        <taxon>Kitasatosporales</taxon>
        <taxon>Streptomycetaceae</taxon>
        <taxon>Streptomyces</taxon>
    </lineage>
</organism>